<name>A0A165FH21_EXIGL</name>
<proteinExistence type="predicted"/>
<feature type="non-terminal residue" evidence="2">
    <location>
        <position position="190"/>
    </location>
</feature>
<organism evidence="2 3">
    <name type="scientific">Exidia glandulosa HHB12029</name>
    <dbReference type="NCBI Taxonomy" id="1314781"/>
    <lineage>
        <taxon>Eukaryota</taxon>
        <taxon>Fungi</taxon>
        <taxon>Dikarya</taxon>
        <taxon>Basidiomycota</taxon>
        <taxon>Agaricomycotina</taxon>
        <taxon>Agaricomycetes</taxon>
        <taxon>Auriculariales</taxon>
        <taxon>Exidiaceae</taxon>
        <taxon>Exidia</taxon>
    </lineage>
</organism>
<evidence type="ECO:0000256" key="1">
    <source>
        <dbReference type="SAM" id="Phobius"/>
    </source>
</evidence>
<feature type="transmembrane region" description="Helical" evidence="1">
    <location>
        <begin position="88"/>
        <end position="107"/>
    </location>
</feature>
<dbReference type="EMBL" id="KV426085">
    <property type="protein sequence ID" value="KZV88985.1"/>
    <property type="molecule type" value="Genomic_DNA"/>
</dbReference>
<accession>A0A165FH21</accession>
<keyword evidence="1" id="KW-0812">Transmembrane</keyword>
<keyword evidence="3" id="KW-1185">Reference proteome</keyword>
<keyword evidence="1" id="KW-1133">Transmembrane helix</keyword>
<dbReference type="STRING" id="1314781.A0A165FH21"/>
<evidence type="ECO:0000313" key="2">
    <source>
        <dbReference type="EMBL" id="KZV88985.1"/>
    </source>
</evidence>
<evidence type="ECO:0000313" key="3">
    <source>
        <dbReference type="Proteomes" id="UP000077266"/>
    </source>
</evidence>
<reference evidence="2 3" key="1">
    <citation type="journal article" date="2016" name="Mol. Biol. Evol.">
        <title>Comparative Genomics of Early-Diverging Mushroom-Forming Fungi Provides Insights into the Origins of Lignocellulose Decay Capabilities.</title>
        <authorList>
            <person name="Nagy L.G."/>
            <person name="Riley R."/>
            <person name="Tritt A."/>
            <person name="Adam C."/>
            <person name="Daum C."/>
            <person name="Floudas D."/>
            <person name="Sun H."/>
            <person name="Yadav J.S."/>
            <person name="Pangilinan J."/>
            <person name="Larsson K.H."/>
            <person name="Matsuura K."/>
            <person name="Barry K."/>
            <person name="Labutti K."/>
            <person name="Kuo R."/>
            <person name="Ohm R.A."/>
            <person name="Bhattacharya S.S."/>
            <person name="Shirouzu T."/>
            <person name="Yoshinaga Y."/>
            <person name="Martin F.M."/>
            <person name="Grigoriev I.V."/>
            <person name="Hibbett D.S."/>
        </authorList>
    </citation>
    <scope>NUCLEOTIDE SEQUENCE [LARGE SCALE GENOMIC DNA]</scope>
    <source>
        <strain evidence="2 3">HHB12029</strain>
    </source>
</reference>
<keyword evidence="1" id="KW-0472">Membrane</keyword>
<protein>
    <submittedName>
        <fullName evidence="2">Uncharacterized protein</fullName>
    </submittedName>
</protein>
<dbReference type="Proteomes" id="UP000077266">
    <property type="component" value="Unassembled WGS sequence"/>
</dbReference>
<dbReference type="AlphaFoldDB" id="A0A165FH21"/>
<gene>
    <name evidence="2" type="ORF">EXIGLDRAFT_618760</name>
</gene>
<dbReference type="OrthoDB" id="3049395at2759"/>
<sequence>MNAPETQTKTARRQLVDALARLLPATTIDETSERWFSTPWTSDDIAAIKYAVTQHGLGSASGWEDITYEYVLTIPNEKLALYMRMNHFLMALSIGLECVLLKILTLLMDRRIRQWAEAGKLLPASQNGFRPGFRTNNNAFILRCAAERAASQGKKLYVASVDLANAFPSVDRPLLWLKLKHLGLQGPLLD</sequence>
<dbReference type="InParanoid" id="A0A165FH21"/>